<dbReference type="STRING" id="4081.A0A3Q7GAS1"/>
<dbReference type="Proteomes" id="UP000004994">
    <property type="component" value="Chromosome 4"/>
</dbReference>
<protein>
    <recommendedName>
        <fullName evidence="1">APO domain-containing protein</fullName>
    </recommendedName>
</protein>
<feature type="domain" description="APO" evidence="1">
    <location>
        <begin position="6"/>
        <end position="73"/>
    </location>
</feature>
<accession>A0A3Q7GAS1</accession>
<keyword evidence="3" id="KW-1185">Reference proteome</keyword>
<dbReference type="AlphaFoldDB" id="A0A3Q7GAS1"/>
<reference evidence="2" key="1">
    <citation type="journal article" date="2012" name="Nature">
        <title>The tomato genome sequence provides insights into fleshy fruit evolution.</title>
        <authorList>
            <consortium name="Tomato Genome Consortium"/>
        </authorList>
    </citation>
    <scope>NUCLEOTIDE SEQUENCE [LARGE SCALE GENOMIC DNA]</scope>
    <source>
        <strain evidence="2">cv. Heinz 1706</strain>
    </source>
</reference>
<evidence type="ECO:0000313" key="3">
    <source>
        <dbReference type="Proteomes" id="UP000004994"/>
    </source>
</evidence>
<reference evidence="2" key="2">
    <citation type="submission" date="2019-01" db="UniProtKB">
        <authorList>
            <consortium name="EnsemblPlants"/>
        </authorList>
    </citation>
    <scope>IDENTIFICATION</scope>
    <source>
        <strain evidence="2">cv. Heinz 1706</strain>
    </source>
</reference>
<organism evidence="2">
    <name type="scientific">Solanum lycopersicum</name>
    <name type="common">Tomato</name>
    <name type="synonym">Lycopersicon esculentum</name>
    <dbReference type="NCBI Taxonomy" id="4081"/>
    <lineage>
        <taxon>Eukaryota</taxon>
        <taxon>Viridiplantae</taxon>
        <taxon>Streptophyta</taxon>
        <taxon>Embryophyta</taxon>
        <taxon>Tracheophyta</taxon>
        <taxon>Spermatophyta</taxon>
        <taxon>Magnoliopsida</taxon>
        <taxon>eudicotyledons</taxon>
        <taxon>Gunneridae</taxon>
        <taxon>Pentapetalae</taxon>
        <taxon>asterids</taxon>
        <taxon>lamiids</taxon>
        <taxon>Solanales</taxon>
        <taxon>Solanaceae</taxon>
        <taxon>Solanoideae</taxon>
        <taxon>Solaneae</taxon>
        <taxon>Solanum</taxon>
        <taxon>Solanum subgen. Lycopersicon</taxon>
    </lineage>
</organism>
<dbReference type="PaxDb" id="4081-Solyc04g080110.2.1"/>
<proteinExistence type="predicted"/>
<dbReference type="EnsemblPlants" id="Solyc04g080110.3.1">
    <property type="protein sequence ID" value="Solyc04g080110.3.1"/>
    <property type="gene ID" value="Solyc04g080110.3"/>
</dbReference>
<evidence type="ECO:0000259" key="1">
    <source>
        <dbReference type="Pfam" id="PF05634"/>
    </source>
</evidence>
<feature type="domain" description="APO" evidence="1">
    <location>
        <begin position="100"/>
        <end position="144"/>
    </location>
</feature>
<dbReference type="Gramene" id="Solyc04g080110.3.1">
    <property type="protein sequence ID" value="Solyc04g080110.3.1"/>
    <property type="gene ID" value="Solyc04g080110.3"/>
</dbReference>
<name>A0A3Q7GAS1_SOLLC</name>
<evidence type="ECO:0000313" key="2">
    <source>
        <dbReference type="EnsemblPlants" id="Solyc04g080110.3.1"/>
    </source>
</evidence>
<sequence length="175" mass="20313">MLFFYLFVCRYCPEVYIGENCHLIQTCHGYQRRILVPVEAFHLRTMFQNIINHQERFDYDRIPAVVELCLQAALFQVKKSYVVGKRNLEGMGSTLIWSSEVCEHCSEVHIGPSGHKARLCGVFKFECWRGSHFWKKVEVDHLVPSKTVLLKQIHEVSCQTARDNISFSQDTTTQG</sequence>
<dbReference type="GO" id="GO:0003723">
    <property type="term" value="F:RNA binding"/>
    <property type="evidence" value="ECO:0000318"/>
    <property type="project" value="GO_Central"/>
</dbReference>
<dbReference type="InterPro" id="IPR023342">
    <property type="entry name" value="APO_dom"/>
</dbReference>
<dbReference type="InParanoid" id="A0A3Q7GAS1"/>
<dbReference type="Pfam" id="PF05634">
    <property type="entry name" value="APO_RNA-bind"/>
    <property type="match status" value="2"/>
</dbReference>